<keyword evidence="3" id="KW-1185">Reference proteome</keyword>
<dbReference type="InterPro" id="IPR032267">
    <property type="entry name" value="DUF4832"/>
</dbReference>
<dbReference type="GeneID" id="97555823"/>
<comment type="caution">
    <text evidence="2">The sequence shown here is derived from an EMBL/GenBank/DDBJ whole genome shotgun (WGS) entry which is preliminary data.</text>
</comment>
<dbReference type="Proteomes" id="UP000076796">
    <property type="component" value="Unassembled WGS sequence"/>
</dbReference>
<accession>A0A163LZS3</accession>
<dbReference type="STRING" id="59843.A3958_22375"/>
<name>A0A163LZS3_9BACL</name>
<dbReference type="OrthoDB" id="2527297at2"/>
<dbReference type="RefSeq" id="WP_063479447.1">
    <property type="nucleotide sequence ID" value="NZ_CP147845.1"/>
</dbReference>
<protein>
    <recommendedName>
        <fullName evidence="1">DUF4832 domain-containing protein</fullName>
    </recommendedName>
</protein>
<evidence type="ECO:0000313" key="3">
    <source>
        <dbReference type="Proteomes" id="UP000076796"/>
    </source>
</evidence>
<proteinExistence type="predicted"/>
<evidence type="ECO:0000259" key="1">
    <source>
        <dbReference type="Pfam" id="PF16116"/>
    </source>
</evidence>
<dbReference type="AlphaFoldDB" id="A0A163LZS3"/>
<gene>
    <name evidence="2" type="ORF">AWU65_23110</name>
</gene>
<evidence type="ECO:0000313" key="2">
    <source>
        <dbReference type="EMBL" id="KZS48614.1"/>
    </source>
</evidence>
<organism evidence="2 3">
    <name type="scientific">Paenibacillus glucanolyticus</name>
    <dbReference type="NCBI Taxonomy" id="59843"/>
    <lineage>
        <taxon>Bacteria</taxon>
        <taxon>Bacillati</taxon>
        <taxon>Bacillota</taxon>
        <taxon>Bacilli</taxon>
        <taxon>Bacillales</taxon>
        <taxon>Paenibacillaceae</taxon>
        <taxon>Paenibacillus</taxon>
    </lineage>
</organism>
<sequence length="363" mass="41642">MTPYSLENYEKYKTVKIRPVPLPNKNQDPSHGQFQYVQLSWRELEPARGEFRIEGIEEALRAALNPILVLMPDLPVWVKNDADDCFAALIRKVGSYIGSDRRLTAVLISTLSDSKEEWNAYIEAFDSQTMLAELQNDRLIQYVKEHSCGFGLLVRCSEANWIECCEAFAVQKLQHVWKSHPVVLHVTDLACGPNIRREALRWHASLSNVNAGLGYDLALRRLTYPETVSSHGSLPLRFWFANTGSSRIYRDFQICVQLRQGEVSYELPLHAATHTWLTGDHVHNEMVPLPDMSPGSYTLSIALYFEDRSYVALNIQNRQQNGYYETGSIQVEITHEDPLTNIWDTYYPEGYYPLEDPVVPEQE</sequence>
<dbReference type="Pfam" id="PF16116">
    <property type="entry name" value="DUF4832"/>
    <property type="match status" value="1"/>
</dbReference>
<feature type="domain" description="DUF4832" evidence="1">
    <location>
        <begin position="177"/>
        <end position="304"/>
    </location>
</feature>
<reference evidence="2" key="1">
    <citation type="journal article" date="2016" name="Genome Announc.">
        <title>Draft genomes of two strains of Paenibacillus glucanolyticus with capability to degrade lignocellulose.</title>
        <authorList>
            <person name="Mathews S.L."/>
            <person name="Pawlak J."/>
            <person name="Grunden A.M."/>
        </authorList>
    </citation>
    <scope>NUCLEOTIDE SEQUENCE [LARGE SCALE GENOMIC DNA]</scope>
    <source>
        <strain evidence="2">SLM1</strain>
    </source>
</reference>
<dbReference type="EMBL" id="LWMH01000001">
    <property type="protein sequence ID" value="KZS48614.1"/>
    <property type="molecule type" value="Genomic_DNA"/>
</dbReference>